<evidence type="ECO:0000256" key="6">
    <source>
        <dbReference type="ARBA" id="ARBA00022505"/>
    </source>
</evidence>
<keyword evidence="8 10" id="KW-1133">Transmembrane helix</keyword>
<evidence type="ECO:0000256" key="2">
    <source>
        <dbReference type="ARBA" id="ARBA00004651"/>
    </source>
</evidence>
<accession>A0ABW0QC56</accession>
<comment type="similarity">
    <text evidence="3 11">Belongs to the binding-protein-dependent transport system permease family. CysTW subfamily.</text>
</comment>
<protein>
    <recommendedName>
        <fullName evidence="11">Molybdenum transport system permease</fullName>
    </recommendedName>
</protein>
<evidence type="ECO:0000256" key="10">
    <source>
        <dbReference type="RuleBase" id="RU363032"/>
    </source>
</evidence>
<reference evidence="14" key="1">
    <citation type="journal article" date="2019" name="Int. J. Syst. Evol. Microbiol.">
        <title>The Global Catalogue of Microorganisms (GCM) 10K type strain sequencing project: providing services to taxonomists for standard genome sequencing and annotation.</title>
        <authorList>
            <consortium name="The Broad Institute Genomics Platform"/>
            <consortium name="The Broad Institute Genome Sequencing Center for Infectious Disease"/>
            <person name="Wu L."/>
            <person name="Ma J."/>
        </authorList>
    </citation>
    <scope>NUCLEOTIDE SEQUENCE [LARGE SCALE GENOMIC DNA]</scope>
    <source>
        <strain evidence="14">CGMCC 4.7277</strain>
    </source>
</reference>
<dbReference type="PANTHER" id="PTHR30183">
    <property type="entry name" value="MOLYBDENUM TRANSPORT SYSTEM PERMEASE PROTEIN MODB"/>
    <property type="match status" value="1"/>
</dbReference>
<evidence type="ECO:0000256" key="9">
    <source>
        <dbReference type="ARBA" id="ARBA00023136"/>
    </source>
</evidence>
<evidence type="ECO:0000256" key="1">
    <source>
        <dbReference type="ARBA" id="ARBA00002949"/>
    </source>
</evidence>
<comment type="function">
    <text evidence="1 11">Part of the binding-protein-dependent transport system for molybdenum; probably responsible for the translocation of the substrate across the membrane.</text>
</comment>
<dbReference type="NCBIfam" id="TIGR02141">
    <property type="entry name" value="modB_ABC"/>
    <property type="match status" value="1"/>
</dbReference>
<comment type="caution">
    <text evidence="13">The sequence shown here is derived from an EMBL/GenBank/DDBJ whole genome shotgun (WGS) entry which is preliminary data.</text>
</comment>
<organism evidence="13 14">
    <name type="scientific">Polaromonas jejuensis</name>
    <dbReference type="NCBI Taxonomy" id="457502"/>
    <lineage>
        <taxon>Bacteria</taxon>
        <taxon>Pseudomonadati</taxon>
        <taxon>Pseudomonadota</taxon>
        <taxon>Betaproteobacteria</taxon>
        <taxon>Burkholderiales</taxon>
        <taxon>Comamonadaceae</taxon>
        <taxon>Polaromonas</taxon>
    </lineage>
</organism>
<evidence type="ECO:0000313" key="13">
    <source>
        <dbReference type="EMBL" id="MFC5521830.1"/>
    </source>
</evidence>
<evidence type="ECO:0000256" key="11">
    <source>
        <dbReference type="RuleBase" id="RU365097"/>
    </source>
</evidence>
<feature type="transmembrane region" description="Helical" evidence="10">
    <location>
        <begin position="83"/>
        <end position="103"/>
    </location>
</feature>
<proteinExistence type="inferred from homology"/>
<keyword evidence="11" id="KW-0997">Cell inner membrane</keyword>
<dbReference type="CDD" id="cd06261">
    <property type="entry name" value="TM_PBP2"/>
    <property type="match status" value="1"/>
</dbReference>
<sequence>MDWQAARVSLLLAVCTAAVLLPLGVWLARWLAITPWRGRPVVEALLTLPLLLPPTVIGFYLLITLGQGSPVGGWLAAHLQLRLVFSFEGLLLSSVLVNLPFMVQPLQRAFAAIPGSLREAAWVCGLSNWRAFWKIELPLAWPGVLAGVALTMAHTLGEFGVVLMVGGSIGGETKTLSIAIYDRVQAFDMAAAHIMALALVACSLLALVFVFAADKANPLQER</sequence>
<dbReference type="Gene3D" id="1.10.3720.10">
    <property type="entry name" value="MetI-like"/>
    <property type="match status" value="1"/>
</dbReference>
<keyword evidence="9 10" id="KW-0472">Membrane</keyword>
<evidence type="ECO:0000313" key="14">
    <source>
        <dbReference type="Proteomes" id="UP001596084"/>
    </source>
</evidence>
<feature type="transmembrane region" description="Helical" evidence="10">
    <location>
        <begin position="44"/>
        <end position="63"/>
    </location>
</feature>
<name>A0ABW0QC56_9BURK</name>
<dbReference type="InterPro" id="IPR011867">
    <property type="entry name" value="ModB_ABC"/>
</dbReference>
<dbReference type="Proteomes" id="UP001596084">
    <property type="component" value="Unassembled WGS sequence"/>
</dbReference>
<feature type="transmembrane region" description="Helical" evidence="10">
    <location>
        <begin position="190"/>
        <end position="213"/>
    </location>
</feature>
<feature type="transmembrane region" description="Helical" evidence="10">
    <location>
        <begin position="139"/>
        <end position="170"/>
    </location>
</feature>
<dbReference type="PANTHER" id="PTHR30183:SF8">
    <property type="entry name" value="MOLYBDENUM TRANSPORT SYSTEM PERMEASE"/>
    <property type="match status" value="1"/>
</dbReference>
<evidence type="ECO:0000256" key="3">
    <source>
        <dbReference type="ARBA" id="ARBA00007069"/>
    </source>
</evidence>
<evidence type="ECO:0000256" key="5">
    <source>
        <dbReference type="ARBA" id="ARBA00022475"/>
    </source>
</evidence>
<evidence type="ECO:0000259" key="12">
    <source>
        <dbReference type="PROSITE" id="PS50928"/>
    </source>
</evidence>
<dbReference type="InterPro" id="IPR000515">
    <property type="entry name" value="MetI-like"/>
</dbReference>
<evidence type="ECO:0000256" key="7">
    <source>
        <dbReference type="ARBA" id="ARBA00022692"/>
    </source>
</evidence>
<evidence type="ECO:0000256" key="8">
    <source>
        <dbReference type="ARBA" id="ARBA00022989"/>
    </source>
</evidence>
<keyword evidence="14" id="KW-1185">Reference proteome</keyword>
<dbReference type="Pfam" id="PF00528">
    <property type="entry name" value="BPD_transp_1"/>
    <property type="match status" value="1"/>
</dbReference>
<comment type="subcellular location">
    <subcellularLocation>
        <location evidence="11">Cell inner membrane</location>
        <topology evidence="11">Multi-pass membrane protein</topology>
    </subcellularLocation>
    <subcellularLocation>
        <location evidence="2 10">Cell membrane</location>
        <topology evidence="2 10">Multi-pass membrane protein</topology>
    </subcellularLocation>
</comment>
<dbReference type="EMBL" id="JBHSMX010000020">
    <property type="protein sequence ID" value="MFC5521830.1"/>
    <property type="molecule type" value="Genomic_DNA"/>
</dbReference>
<keyword evidence="7 10" id="KW-0812">Transmembrane</keyword>
<keyword evidence="6 11" id="KW-0500">Molybdenum</keyword>
<gene>
    <name evidence="13" type="primary">modB</name>
    <name evidence="13" type="ORF">ACFPP7_13050</name>
</gene>
<keyword evidence="4 10" id="KW-0813">Transport</keyword>
<feature type="domain" description="ABC transmembrane type-1" evidence="12">
    <location>
        <begin position="6"/>
        <end position="212"/>
    </location>
</feature>
<dbReference type="SUPFAM" id="SSF161098">
    <property type="entry name" value="MetI-like"/>
    <property type="match status" value="1"/>
</dbReference>
<dbReference type="PROSITE" id="PS50928">
    <property type="entry name" value="ABC_TM1"/>
    <property type="match status" value="1"/>
</dbReference>
<evidence type="ECO:0000256" key="4">
    <source>
        <dbReference type="ARBA" id="ARBA00022448"/>
    </source>
</evidence>
<keyword evidence="5" id="KW-1003">Cell membrane</keyword>
<dbReference type="InterPro" id="IPR035906">
    <property type="entry name" value="MetI-like_sf"/>
</dbReference>
<dbReference type="RefSeq" id="WP_068834337.1">
    <property type="nucleotide sequence ID" value="NZ_JBHSMX010000020.1"/>
</dbReference>
<feature type="transmembrane region" description="Helical" evidence="10">
    <location>
        <begin position="6"/>
        <end position="32"/>
    </location>
</feature>